<evidence type="ECO:0000256" key="1">
    <source>
        <dbReference type="ARBA" id="ARBA00007228"/>
    </source>
</evidence>
<dbReference type="PANTHER" id="PTHR46429">
    <property type="entry name" value="23S RRNA (GUANOSINE-2'-O-)-METHYLTRANSFERASE RLMB"/>
    <property type="match status" value="1"/>
</dbReference>
<dbReference type="Pfam" id="PF08032">
    <property type="entry name" value="SpoU_sub_bind"/>
    <property type="match status" value="1"/>
</dbReference>
<dbReference type="SMART" id="SM00967">
    <property type="entry name" value="SpoU_sub_bind"/>
    <property type="match status" value="1"/>
</dbReference>
<dbReference type="InterPro" id="IPR013123">
    <property type="entry name" value="SpoU_subst-bd"/>
</dbReference>
<dbReference type="GO" id="GO:0032259">
    <property type="term" value="P:methylation"/>
    <property type="evidence" value="ECO:0007669"/>
    <property type="project" value="UniProtKB-KW"/>
</dbReference>
<evidence type="ECO:0000256" key="4">
    <source>
        <dbReference type="SAM" id="MobiDB-lite"/>
    </source>
</evidence>
<dbReference type="Gene3D" id="3.40.1280.10">
    <property type="match status" value="1"/>
</dbReference>
<dbReference type="SUPFAM" id="SSF75217">
    <property type="entry name" value="alpha/beta knot"/>
    <property type="match status" value="1"/>
</dbReference>
<evidence type="ECO:0000313" key="6">
    <source>
        <dbReference type="EMBL" id="HIR12451.1"/>
    </source>
</evidence>
<dbReference type="InterPro" id="IPR029028">
    <property type="entry name" value="Alpha/beta_knot_MTases"/>
</dbReference>
<accession>A0A9D1D850</accession>
<comment type="caution">
    <text evidence="6">The sequence shown here is derived from an EMBL/GenBank/DDBJ whole genome shotgun (WGS) entry which is preliminary data.</text>
</comment>
<protein>
    <submittedName>
        <fullName evidence="6">23S rRNA (Guanosine(2251)-2'-O)-methyltransferase RlmB</fullName>
    </submittedName>
</protein>
<dbReference type="GO" id="GO:0003723">
    <property type="term" value="F:RNA binding"/>
    <property type="evidence" value="ECO:0007669"/>
    <property type="project" value="InterPro"/>
</dbReference>
<dbReference type="Proteomes" id="UP000886757">
    <property type="component" value="Unassembled WGS sequence"/>
</dbReference>
<keyword evidence="3" id="KW-0808">Transferase</keyword>
<evidence type="ECO:0000256" key="2">
    <source>
        <dbReference type="ARBA" id="ARBA00022603"/>
    </source>
</evidence>
<keyword evidence="2" id="KW-0489">Methyltransferase</keyword>
<dbReference type="NCBIfam" id="TIGR00186">
    <property type="entry name" value="rRNA_methyl_3"/>
    <property type="match status" value="1"/>
</dbReference>
<evidence type="ECO:0000259" key="5">
    <source>
        <dbReference type="SMART" id="SM00967"/>
    </source>
</evidence>
<dbReference type="AlphaFoldDB" id="A0A9D1D850"/>
<dbReference type="InterPro" id="IPR001537">
    <property type="entry name" value="SpoU_MeTrfase"/>
</dbReference>
<dbReference type="FunFam" id="3.40.1280.10:FF:000008">
    <property type="entry name" value="Group 3 RNA methyltransferase TrmH"/>
    <property type="match status" value="1"/>
</dbReference>
<proteinExistence type="inferred from homology"/>
<dbReference type="PANTHER" id="PTHR46429:SF1">
    <property type="entry name" value="23S RRNA (GUANOSINE-2'-O-)-METHYLTRANSFERASE RLMB"/>
    <property type="match status" value="1"/>
</dbReference>
<reference evidence="6" key="1">
    <citation type="submission" date="2020-10" db="EMBL/GenBank/DDBJ databases">
        <authorList>
            <person name="Gilroy R."/>
        </authorList>
    </citation>
    <scope>NUCLEOTIDE SEQUENCE</scope>
    <source>
        <strain evidence="6">ChiSjej4B22-8148</strain>
    </source>
</reference>
<dbReference type="GO" id="GO:0008173">
    <property type="term" value="F:RNA methyltransferase activity"/>
    <property type="evidence" value="ECO:0007669"/>
    <property type="project" value="InterPro"/>
</dbReference>
<dbReference type="Gene3D" id="3.30.1330.30">
    <property type="match status" value="1"/>
</dbReference>
<dbReference type="InterPro" id="IPR029026">
    <property type="entry name" value="tRNA_m1G_MTases_N"/>
</dbReference>
<dbReference type="GO" id="GO:0006396">
    <property type="term" value="P:RNA processing"/>
    <property type="evidence" value="ECO:0007669"/>
    <property type="project" value="InterPro"/>
</dbReference>
<gene>
    <name evidence="6" type="primary">rlmB</name>
    <name evidence="6" type="ORF">IAB31_00830</name>
</gene>
<name>A0A9D1D850_9FIRM</name>
<dbReference type="CDD" id="cd18103">
    <property type="entry name" value="SpoU-like_RlmB"/>
    <property type="match status" value="1"/>
</dbReference>
<dbReference type="SUPFAM" id="SSF55315">
    <property type="entry name" value="L30e-like"/>
    <property type="match status" value="1"/>
</dbReference>
<evidence type="ECO:0000313" key="7">
    <source>
        <dbReference type="Proteomes" id="UP000886757"/>
    </source>
</evidence>
<feature type="region of interest" description="Disordered" evidence="4">
    <location>
        <begin position="1"/>
        <end position="33"/>
    </location>
</feature>
<feature type="compositionally biased region" description="Basic and acidic residues" evidence="4">
    <location>
        <begin position="1"/>
        <end position="18"/>
    </location>
</feature>
<dbReference type="GO" id="GO:0005829">
    <property type="term" value="C:cytosol"/>
    <property type="evidence" value="ECO:0007669"/>
    <property type="project" value="TreeGrafter"/>
</dbReference>
<reference evidence="6" key="2">
    <citation type="journal article" date="2021" name="PeerJ">
        <title>Extensive microbial diversity within the chicken gut microbiome revealed by metagenomics and culture.</title>
        <authorList>
            <person name="Gilroy R."/>
            <person name="Ravi A."/>
            <person name="Getino M."/>
            <person name="Pursley I."/>
            <person name="Horton D.L."/>
            <person name="Alikhan N.F."/>
            <person name="Baker D."/>
            <person name="Gharbi K."/>
            <person name="Hall N."/>
            <person name="Watson M."/>
            <person name="Adriaenssens E.M."/>
            <person name="Foster-Nyarko E."/>
            <person name="Jarju S."/>
            <person name="Secka A."/>
            <person name="Antonio M."/>
            <person name="Oren A."/>
            <person name="Chaudhuri R.R."/>
            <person name="La Ragione R."/>
            <person name="Hildebrand F."/>
            <person name="Pallen M.J."/>
        </authorList>
    </citation>
    <scope>NUCLEOTIDE SEQUENCE</scope>
    <source>
        <strain evidence="6">ChiSjej4B22-8148</strain>
    </source>
</reference>
<evidence type="ECO:0000256" key="3">
    <source>
        <dbReference type="ARBA" id="ARBA00022679"/>
    </source>
</evidence>
<dbReference type="EMBL" id="DVGK01000010">
    <property type="protein sequence ID" value="HIR12451.1"/>
    <property type="molecule type" value="Genomic_DNA"/>
</dbReference>
<sequence length="276" mass="30464">MERKERKASWDSRREKNAGKAGTVQKSERPEEDRILEGRNAVLEAYRSGREVERLFLLDGCQDGPILTIRREAARKNTPVDYVKKERLDQLSLTGHHQGVIAYVAAHRYAQVEELLELAREKGEDPFLILLDDIEDPHNLGAIIRTANLAGAHGVIIPKRRAAGITPSAARASAGALNYTPVARVTNLGNTIDQLKKEGLWFVCADMSGENMYQMNLTGPIGLVIGNEGSGVSRLVKEKCDMKAAIPMRGDIDSLNASVAAGVLAYEILRQRFYKS</sequence>
<dbReference type="InterPro" id="IPR004441">
    <property type="entry name" value="rRNA_MeTrfase_TrmH"/>
</dbReference>
<comment type="similarity">
    <text evidence="1">Belongs to the class IV-like SAM-binding methyltransferase superfamily. RNA methyltransferase TrmH family.</text>
</comment>
<dbReference type="Pfam" id="PF00588">
    <property type="entry name" value="SpoU_methylase"/>
    <property type="match status" value="1"/>
</dbReference>
<organism evidence="6 7">
    <name type="scientific">Candidatus Choladousia intestinavium</name>
    <dbReference type="NCBI Taxonomy" id="2840727"/>
    <lineage>
        <taxon>Bacteria</taxon>
        <taxon>Bacillati</taxon>
        <taxon>Bacillota</taxon>
        <taxon>Clostridia</taxon>
        <taxon>Lachnospirales</taxon>
        <taxon>Lachnospiraceae</taxon>
        <taxon>Lachnospiraceae incertae sedis</taxon>
        <taxon>Candidatus Choladousia</taxon>
    </lineage>
</organism>
<feature type="domain" description="RNA 2-O ribose methyltransferase substrate binding" evidence="5">
    <location>
        <begin position="35"/>
        <end position="110"/>
    </location>
</feature>
<dbReference type="InterPro" id="IPR029064">
    <property type="entry name" value="Ribosomal_eL30-like_sf"/>
</dbReference>